<gene>
    <name evidence="1" type="ORF">MENTE1834_LOCUS44952</name>
</gene>
<keyword evidence="2" id="KW-1185">Reference proteome</keyword>
<evidence type="ECO:0000313" key="2">
    <source>
        <dbReference type="Proteomes" id="UP001497535"/>
    </source>
</evidence>
<accession>A0ACB1AYR1</accession>
<proteinExistence type="predicted"/>
<evidence type="ECO:0000313" key="1">
    <source>
        <dbReference type="EMBL" id="CAK5112669.1"/>
    </source>
</evidence>
<protein>
    <submittedName>
        <fullName evidence="1">Uncharacterized protein</fullName>
    </submittedName>
</protein>
<dbReference type="Proteomes" id="UP001497535">
    <property type="component" value="Unassembled WGS sequence"/>
</dbReference>
<dbReference type="EMBL" id="CAVMJV010000144">
    <property type="protein sequence ID" value="CAK5112669.1"/>
    <property type="molecule type" value="Genomic_DNA"/>
</dbReference>
<name>A0ACB1AYR1_MELEN</name>
<sequence>MIVKTQYLEIQSKLPKYFLLKNNLIKIRLLKVCAPSLIYNLQNNLYYVALSNLESTTFCVIYQLKILTTAIMLRILLGKLISRIQWIALLILVLGVAIVQSQYEPPASQSSKEQSFFVGMLSVLTMCISSAFAGKFGRKFMLKKSARTIALLFPVL</sequence>
<comment type="caution">
    <text evidence="1">The sequence shown here is derived from an EMBL/GenBank/DDBJ whole genome shotgun (WGS) entry which is preliminary data.</text>
</comment>
<reference evidence="1" key="1">
    <citation type="submission" date="2023-11" db="EMBL/GenBank/DDBJ databases">
        <authorList>
            <person name="Poullet M."/>
        </authorList>
    </citation>
    <scope>NUCLEOTIDE SEQUENCE</scope>
    <source>
        <strain evidence="1">E1834</strain>
    </source>
</reference>
<organism evidence="1 2">
    <name type="scientific">Meloidogyne enterolobii</name>
    <name type="common">Root-knot nematode worm</name>
    <name type="synonym">Meloidogyne mayaguensis</name>
    <dbReference type="NCBI Taxonomy" id="390850"/>
    <lineage>
        <taxon>Eukaryota</taxon>
        <taxon>Metazoa</taxon>
        <taxon>Ecdysozoa</taxon>
        <taxon>Nematoda</taxon>
        <taxon>Chromadorea</taxon>
        <taxon>Rhabditida</taxon>
        <taxon>Tylenchina</taxon>
        <taxon>Tylenchomorpha</taxon>
        <taxon>Tylenchoidea</taxon>
        <taxon>Meloidogynidae</taxon>
        <taxon>Meloidogyninae</taxon>
        <taxon>Meloidogyne</taxon>
    </lineage>
</organism>